<feature type="binding site" evidence="8">
    <location>
        <position position="214"/>
    </location>
    <ligand>
        <name>Mg(2+)</name>
        <dbReference type="ChEBI" id="CHEBI:18420"/>
        <label>1</label>
        <note>catalytic</note>
    </ligand>
</feature>
<dbReference type="InterPro" id="IPR020552">
    <property type="entry name" value="Inositol_monoPase_Li-sen"/>
</dbReference>
<dbReference type="InterPro" id="IPR000760">
    <property type="entry name" value="Inositol_monophosphatase-like"/>
</dbReference>
<dbReference type="PANTHER" id="PTHR20854:SF4">
    <property type="entry name" value="INOSITOL-1-MONOPHOSPHATASE-RELATED"/>
    <property type="match status" value="1"/>
</dbReference>
<gene>
    <name evidence="9" type="ORF">A9C19_11920</name>
</gene>
<name>A0A1L3MSU2_9BACI</name>
<dbReference type="KEGG" id="bwh:A9C19_11920"/>
<dbReference type="STRING" id="1547283.A9C19_11920"/>
<sequence>MTNWKEIDQKAKEWVKEAGEIIRKSFDSALSIQFKSNPNDLVTNMDKEIEQFLISRIQTTYPNHRILGEEGYGDDVTDLKGVVWIIDPIDGTMNFVHQQRNFAISIGIYEEGVGYIGLIYDVVHDELYHAFKGEGAYMNDIRLPKLDSVPIEEAIIGISPVWVTENKRIDHTKIIPIVKKVRGTRSYGSAAMECAYVASGRLDAYMTMRLAPWDFAAGLVLVNEVGGKATTLEGTELDLLSKNTFFIGESSLHKHLLEEYIQK</sequence>
<keyword evidence="5 8" id="KW-0479">Metal-binding</keyword>
<dbReference type="EC" id="3.1.3.25" evidence="4"/>
<evidence type="ECO:0000256" key="7">
    <source>
        <dbReference type="ARBA" id="ARBA00022842"/>
    </source>
</evidence>
<dbReference type="Pfam" id="PF00459">
    <property type="entry name" value="Inositol_P"/>
    <property type="match status" value="1"/>
</dbReference>
<dbReference type="Gene3D" id="3.40.190.80">
    <property type="match status" value="1"/>
</dbReference>
<dbReference type="GO" id="GO:0008934">
    <property type="term" value="F:inositol monophosphate 1-phosphatase activity"/>
    <property type="evidence" value="ECO:0007669"/>
    <property type="project" value="TreeGrafter"/>
</dbReference>
<comment type="cofactor">
    <cofactor evidence="2 8">
        <name>Mg(2+)</name>
        <dbReference type="ChEBI" id="CHEBI:18420"/>
    </cofactor>
</comment>
<dbReference type="PRINTS" id="PR00377">
    <property type="entry name" value="IMPHPHTASES"/>
</dbReference>
<dbReference type="Proteomes" id="UP000181936">
    <property type="component" value="Chromosome"/>
</dbReference>
<dbReference type="GO" id="GO:0046872">
    <property type="term" value="F:metal ion binding"/>
    <property type="evidence" value="ECO:0007669"/>
    <property type="project" value="UniProtKB-KW"/>
</dbReference>
<dbReference type="CDD" id="cd01637">
    <property type="entry name" value="IMPase_like"/>
    <property type="match status" value="1"/>
</dbReference>
<evidence type="ECO:0000256" key="5">
    <source>
        <dbReference type="ARBA" id="ARBA00022723"/>
    </source>
</evidence>
<keyword evidence="6" id="KW-0378">Hydrolase</keyword>
<dbReference type="PROSITE" id="PS00630">
    <property type="entry name" value="IMP_2"/>
    <property type="match status" value="1"/>
</dbReference>
<dbReference type="PANTHER" id="PTHR20854">
    <property type="entry name" value="INOSITOL MONOPHOSPHATASE"/>
    <property type="match status" value="1"/>
</dbReference>
<dbReference type="GO" id="GO:0007165">
    <property type="term" value="P:signal transduction"/>
    <property type="evidence" value="ECO:0007669"/>
    <property type="project" value="TreeGrafter"/>
</dbReference>
<evidence type="ECO:0000256" key="2">
    <source>
        <dbReference type="ARBA" id="ARBA00001946"/>
    </source>
</evidence>
<dbReference type="EMBL" id="CP016020">
    <property type="protein sequence ID" value="APH05399.1"/>
    <property type="molecule type" value="Genomic_DNA"/>
</dbReference>
<keyword evidence="10" id="KW-1185">Reference proteome</keyword>
<feature type="binding site" evidence="8">
    <location>
        <position position="90"/>
    </location>
    <ligand>
        <name>Mg(2+)</name>
        <dbReference type="ChEBI" id="CHEBI:18420"/>
        <label>2</label>
    </ligand>
</feature>
<organism evidence="9 10">
    <name type="scientific">Bacillus weihaiensis</name>
    <dbReference type="NCBI Taxonomy" id="1547283"/>
    <lineage>
        <taxon>Bacteria</taxon>
        <taxon>Bacillati</taxon>
        <taxon>Bacillota</taxon>
        <taxon>Bacilli</taxon>
        <taxon>Bacillales</taxon>
        <taxon>Bacillaceae</taxon>
        <taxon>Bacillus</taxon>
    </lineage>
</organism>
<comment type="pathway">
    <text evidence="3">Polyol metabolism; myo-inositol biosynthesis; myo-inositol from D-glucose 6-phosphate: step 2/2.</text>
</comment>
<dbReference type="FunFam" id="3.30.540.10:FF:000003">
    <property type="entry name" value="Inositol-1-monophosphatase"/>
    <property type="match status" value="1"/>
</dbReference>
<evidence type="ECO:0000256" key="6">
    <source>
        <dbReference type="ARBA" id="ARBA00022801"/>
    </source>
</evidence>
<dbReference type="PROSITE" id="PS00629">
    <property type="entry name" value="IMP_1"/>
    <property type="match status" value="1"/>
</dbReference>
<dbReference type="UniPathway" id="UPA00823">
    <property type="reaction ID" value="UER00788"/>
</dbReference>
<evidence type="ECO:0000256" key="4">
    <source>
        <dbReference type="ARBA" id="ARBA00013106"/>
    </source>
</evidence>
<feature type="binding site" evidence="8">
    <location>
        <position position="87"/>
    </location>
    <ligand>
        <name>Mg(2+)</name>
        <dbReference type="ChEBI" id="CHEBI:18420"/>
        <label>1</label>
        <note>catalytic</note>
    </ligand>
</feature>
<keyword evidence="7 8" id="KW-0460">Magnesium</keyword>
<dbReference type="GO" id="GO:0046854">
    <property type="term" value="P:phosphatidylinositol phosphate biosynthetic process"/>
    <property type="evidence" value="ECO:0007669"/>
    <property type="project" value="InterPro"/>
</dbReference>
<evidence type="ECO:0000256" key="3">
    <source>
        <dbReference type="ARBA" id="ARBA00005152"/>
    </source>
</evidence>
<dbReference type="OrthoDB" id="9772456at2"/>
<dbReference type="RefSeq" id="WP_072580191.1">
    <property type="nucleotide sequence ID" value="NZ_CP016020.1"/>
</dbReference>
<dbReference type="InterPro" id="IPR020583">
    <property type="entry name" value="Inositol_monoP_metal-BS"/>
</dbReference>
<dbReference type="SUPFAM" id="SSF56655">
    <property type="entry name" value="Carbohydrate phosphatase"/>
    <property type="match status" value="1"/>
</dbReference>
<comment type="catalytic activity">
    <reaction evidence="1">
        <text>a myo-inositol phosphate + H2O = myo-inositol + phosphate</text>
        <dbReference type="Rhea" id="RHEA:24056"/>
        <dbReference type="ChEBI" id="CHEBI:15377"/>
        <dbReference type="ChEBI" id="CHEBI:17268"/>
        <dbReference type="ChEBI" id="CHEBI:43474"/>
        <dbReference type="ChEBI" id="CHEBI:84139"/>
        <dbReference type="EC" id="3.1.3.25"/>
    </reaction>
</comment>
<accession>A0A1L3MSU2</accession>
<protein>
    <recommendedName>
        <fullName evidence="4">inositol-phosphate phosphatase</fullName>
        <ecNumber evidence="4">3.1.3.25</ecNumber>
    </recommendedName>
</protein>
<evidence type="ECO:0000256" key="1">
    <source>
        <dbReference type="ARBA" id="ARBA00001033"/>
    </source>
</evidence>
<dbReference type="AlphaFoldDB" id="A0A1L3MSU2"/>
<evidence type="ECO:0000313" key="10">
    <source>
        <dbReference type="Proteomes" id="UP000181936"/>
    </source>
</evidence>
<dbReference type="InterPro" id="IPR020550">
    <property type="entry name" value="Inositol_monophosphatase_CS"/>
</dbReference>
<evidence type="ECO:0000256" key="8">
    <source>
        <dbReference type="PIRSR" id="PIRSR600760-2"/>
    </source>
</evidence>
<feature type="binding site" evidence="8">
    <location>
        <position position="89"/>
    </location>
    <ligand>
        <name>Mg(2+)</name>
        <dbReference type="ChEBI" id="CHEBI:18420"/>
        <label>1</label>
        <note>catalytic</note>
    </ligand>
</feature>
<reference evidence="9 10" key="1">
    <citation type="journal article" date="2016" name="Sci. Rep.">
        <title>Complete genome sequence and transcriptomic analysis of a novel marine strain Bacillus weihaiensis reveals the mechanism of brown algae degradation.</title>
        <authorList>
            <person name="Zhu Y."/>
            <person name="Chen P."/>
            <person name="Bao Y."/>
            <person name="Men Y."/>
            <person name="Zeng Y."/>
            <person name="Yang J."/>
            <person name="Sun J."/>
            <person name="Sun Y."/>
        </authorList>
    </citation>
    <scope>NUCLEOTIDE SEQUENCE [LARGE SCALE GENOMIC DNA]</scope>
    <source>
        <strain evidence="9 10">Alg07</strain>
    </source>
</reference>
<feature type="binding site" evidence="8">
    <location>
        <position position="69"/>
    </location>
    <ligand>
        <name>Mg(2+)</name>
        <dbReference type="ChEBI" id="CHEBI:18420"/>
        <label>1</label>
        <note>catalytic</note>
    </ligand>
</feature>
<dbReference type="PRINTS" id="PR00378">
    <property type="entry name" value="LIIMPHPHTASE"/>
</dbReference>
<dbReference type="Gene3D" id="3.30.540.10">
    <property type="entry name" value="Fructose-1,6-Bisphosphatase, subunit A, domain 1"/>
    <property type="match status" value="1"/>
</dbReference>
<dbReference type="GO" id="GO:0006021">
    <property type="term" value="P:inositol biosynthetic process"/>
    <property type="evidence" value="ECO:0007669"/>
    <property type="project" value="UniProtKB-UniPathway"/>
</dbReference>
<evidence type="ECO:0000313" key="9">
    <source>
        <dbReference type="EMBL" id="APH05399.1"/>
    </source>
</evidence>
<proteinExistence type="predicted"/>